<reference evidence="1 2" key="1">
    <citation type="submission" date="2023-03" db="EMBL/GenBank/DDBJ databases">
        <authorList>
            <person name="Shen W."/>
            <person name="Cai J."/>
        </authorList>
    </citation>
    <scope>NUCLEOTIDE SEQUENCE [LARGE SCALE GENOMIC DNA]</scope>
    <source>
        <strain evidence="1 2">D6-4</strain>
    </source>
</reference>
<name>A0ABU3EUZ7_9ENTE</name>
<gene>
    <name evidence="1" type="ORF">P7D85_02835</name>
</gene>
<protein>
    <submittedName>
        <fullName evidence="1">Uncharacterized protein</fullName>
    </submittedName>
</protein>
<keyword evidence="2" id="KW-1185">Reference proteome</keyword>
<proteinExistence type="predicted"/>
<evidence type="ECO:0000313" key="1">
    <source>
        <dbReference type="EMBL" id="MDT2598691.1"/>
    </source>
</evidence>
<dbReference type="EMBL" id="JARPYI010000001">
    <property type="protein sequence ID" value="MDT2598691.1"/>
    <property type="molecule type" value="Genomic_DNA"/>
</dbReference>
<dbReference type="Proteomes" id="UP001252875">
    <property type="component" value="Unassembled WGS sequence"/>
</dbReference>
<organism evidence="1 2">
    <name type="scientific">Enterococcus hulanensis</name>
    <dbReference type="NCBI Taxonomy" id="2559929"/>
    <lineage>
        <taxon>Bacteria</taxon>
        <taxon>Bacillati</taxon>
        <taxon>Bacillota</taxon>
        <taxon>Bacilli</taxon>
        <taxon>Lactobacillales</taxon>
        <taxon>Enterococcaceae</taxon>
        <taxon>Enterococcus</taxon>
    </lineage>
</organism>
<evidence type="ECO:0000313" key="2">
    <source>
        <dbReference type="Proteomes" id="UP001252875"/>
    </source>
</evidence>
<comment type="caution">
    <text evidence="1">The sequence shown here is derived from an EMBL/GenBank/DDBJ whole genome shotgun (WGS) entry which is preliminary data.</text>
</comment>
<dbReference type="RefSeq" id="WP_311821060.1">
    <property type="nucleotide sequence ID" value="NZ_JARPYF010000001.1"/>
</dbReference>
<accession>A0ABU3EUZ7</accession>
<sequence length="54" mass="6092">MQEAVGQARNILLKIPTYAIYDFVIAESIRGFLCSSLGYGKKIFPINEVLKQED</sequence>